<gene>
    <name evidence="6" type="primary">flgH_9</name>
    <name evidence="6" type="ORF">SDC9_177242</name>
</gene>
<dbReference type="GO" id="GO:0071973">
    <property type="term" value="P:bacterial-type flagellum-dependent cell motility"/>
    <property type="evidence" value="ECO:0007669"/>
    <property type="project" value="InterPro"/>
</dbReference>
<proteinExistence type="predicted"/>
<dbReference type="GO" id="GO:0009427">
    <property type="term" value="C:bacterial-type flagellum basal body, distal rod, L ring"/>
    <property type="evidence" value="ECO:0007669"/>
    <property type="project" value="InterPro"/>
</dbReference>
<evidence type="ECO:0000256" key="3">
    <source>
        <dbReference type="ARBA" id="ARBA00022729"/>
    </source>
</evidence>
<keyword evidence="6" id="KW-0966">Cell projection</keyword>
<name>A0A645GVL2_9ZZZZ</name>
<evidence type="ECO:0000256" key="4">
    <source>
        <dbReference type="ARBA" id="ARBA00023136"/>
    </source>
</evidence>
<keyword evidence="6" id="KW-0282">Flagellum</keyword>
<keyword evidence="4" id="KW-0472">Membrane</keyword>
<dbReference type="GO" id="GO:0003774">
    <property type="term" value="F:cytoskeletal motor activity"/>
    <property type="evidence" value="ECO:0007669"/>
    <property type="project" value="InterPro"/>
</dbReference>
<evidence type="ECO:0000256" key="2">
    <source>
        <dbReference type="ARBA" id="ARBA00004370"/>
    </source>
</evidence>
<accession>A0A645GVL2</accession>
<comment type="caution">
    <text evidence="6">The sequence shown here is derived from an EMBL/GenBank/DDBJ whole genome shotgun (WGS) entry which is preliminary data.</text>
</comment>
<protein>
    <submittedName>
        <fullName evidence="6">Flagellar L-ring protein</fullName>
    </submittedName>
</protein>
<organism evidence="6">
    <name type="scientific">bioreactor metagenome</name>
    <dbReference type="NCBI Taxonomy" id="1076179"/>
    <lineage>
        <taxon>unclassified sequences</taxon>
        <taxon>metagenomes</taxon>
        <taxon>ecological metagenomes</taxon>
    </lineage>
</organism>
<dbReference type="EMBL" id="VSSQ01080639">
    <property type="protein sequence ID" value="MPN29789.1"/>
    <property type="molecule type" value="Genomic_DNA"/>
</dbReference>
<dbReference type="Pfam" id="PF02107">
    <property type="entry name" value="FlgH"/>
    <property type="match status" value="1"/>
</dbReference>
<reference evidence="6" key="1">
    <citation type="submission" date="2019-08" db="EMBL/GenBank/DDBJ databases">
        <authorList>
            <person name="Kucharzyk K."/>
            <person name="Murdoch R.W."/>
            <person name="Higgins S."/>
            <person name="Loffler F."/>
        </authorList>
    </citation>
    <scope>NUCLEOTIDE SEQUENCE</scope>
</reference>
<keyword evidence="6" id="KW-0969">Cilium</keyword>
<evidence type="ECO:0000256" key="5">
    <source>
        <dbReference type="ARBA" id="ARBA00023143"/>
    </source>
</evidence>
<dbReference type="AlphaFoldDB" id="A0A645GVL2"/>
<dbReference type="GO" id="GO:0016020">
    <property type="term" value="C:membrane"/>
    <property type="evidence" value="ECO:0007669"/>
    <property type="project" value="UniProtKB-SubCell"/>
</dbReference>
<keyword evidence="5" id="KW-0975">Bacterial flagellum</keyword>
<comment type="subcellular location">
    <subcellularLocation>
        <location evidence="1">Bacterial flagellum</location>
    </subcellularLocation>
    <subcellularLocation>
        <location evidence="2">Membrane</location>
    </subcellularLocation>
</comment>
<evidence type="ECO:0000313" key="6">
    <source>
        <dbReference type="EMBL" id="MPN29789.1"/>
    </source>
</evidence>
<dbReference type="InterPro" id="IPR000527">
    <property type="entry name" value="Flag_Lring"/>
</dbReference>
<sequence length="76" mass="8478">MLKIKGEKEIKVGKERKKVIVEGLLAASSISSSGTVESSQLAEARIWYDGDVVFQQDPNEKSWISWVLSGISNMFF</sequence>
<evidence type="ECO:0000256" key="1">
    <source>
        <dbReference type="ARBA" id="ARBA00004365"/>
    </source>
</evidence>
<keyword evidence="3" id="KW-0732">Signal</keyword>